<dbReference type="FunCoup" id="A0A3A9JAJ5">
    <property type="interactions" value="79"/>
</dbReference>
<proteinExistence type="inferred from homology"/>
<evidence type="ECO:0000313" key="9">
    <source>
        <dbReference type="Proteomes" id="UP000278036"/>
    </source>
</evidence>
<comment type="similarity">
    <text evidence="1">Belongs to the peptidase C26 family.</text>
</comment>
<evidence type="ECO:0000313" key="7">
    <source>
        <dbReference type="EMBL" id="RMI27376.1"/>
    </source>
</evidence>
<dbReference type="InterPro" id="IPR044668">
    <property type="entry name" value="PuuD-like"/>
</dbReference>
<evidence type="ECO:0000256" key="1">
    <source>
        <dbReference type="ARBA" id="ARBA00011083"/>
    </source>
</evidence>
<dbReference type="GO" id="GO:0033969">
    <property type="term" value="F:gamma-glutamyl-gamma-aminobutyrate hydrolase activity"/>
    <property type="evidence" value="ECO:0007669"/>
    <property type="project" value="UniProtKB-EC"/>
</dbReference>
<dbReference type="Proteomes" id="UP000278036">
    <property type="component" value="Unassembled WGS sequence"/>
</dbReference>
<dbReference type="EMBL" id="RFLX01000001">
    <property type="protein sequence ID" value="RMI27376.1"/>
    <property type="molecule type" value="Genomic_DNA"/>
</dbReference>
<dbReference type="EC" id="3.5.1.94" evidence="5"/>
<dbReference type="GO" id="GO:0006598">
    <property type="term" value="P:polyamine catabolic process"/>
    <property type="evidence" value="ECO:0007669"/>
    <property type="project" value="TreeGrafter"/>
</dbReference>
<evidence type="ECO:0000313" key="6">
    <source>
        <dbReference type="EMBL" id="RKK03090.1"/>
    </source>
</evidence>
<organism evidence="6 9">
    <name type="scientific">Teichococcus wenyumeiae</name>
    <dbReference type="NCBI Taxonomy" id="2478470"/>
    <lineage>
        <taxon>Bacteria</taxon>
        <taxon>Pseudomonadati</taxon>
        <taxon>Pseudomonadota</taxon>
        <taxon>Alphaproteobacteria</taxon>
        <taxon>Acetobacterales</taxon>
        <taxon>Roseomonadaceae</taxon>
        <taxon>Roseomonas</taxon>
    </lineage>
</organism>
<comment type="caution">
    <text evidence="6">The sequence shown here is derived from an EMBL/GenBank/DDBJ whole genome shotgun (WGS) entry which is preliminary data.</text>
</comment>
<dbReference type="AlphaFoldDB" id="A0A3A9JAJ5"/>
<evidence type="ECO:0000313" key="8">
    <source>
        <dbReference type="Proteomes" id="UP000274097"/>
    </source>
</evidence>
<evidence type="ECO:0000256" key="4">
    <source>
        <dbReference type="ARBA" id="ARBA00060634"/>
    </source>
</evidence>
<dbReference type="PANTHER" id="PTHR43235:SF1">
    <property type="entry name" value="GLUTAMINE AMIDOTRANSFERASE PB2B2.05-RELATED"/>
    <property type="match status" value="1"/>
</dbReference>
<comment type="function">
    <text evidence="3">Involved in the breakdown of putrescine via hydrolysis of the gamma-glutamyl linkage of gamma-glutamyl-gamma-aminobutyrate.</text>
</comment>
<dbReference type="EMBL" id="RAQU01000106">
    <property type="protein sequence ID" value="RKK03090.1"/>
    <property type="molecule type" value="Genomic_DNA"/>
</dbReference>
<dbReference type="Pfam" id="PF07722">
    <property type="entry name" value="Peptidase_C26"/>
    <property type="match status" value="1"/>
</dbReference>
<keyword evidence="6" id="KW-0378">Hydrolase</keyword>
<dbReference type="Gene3D" id="3.40.50.880">
    <property type="match status" value="1"/>
</dbReference>
<dbReference type="GO" id="GO:0005829">
    <property type="term" value="C:cytosol"/>
    <property type="evidence" value="ECO:0007669"/>
    <property type="project" value="TreeGrafter"/>
</dbReference>
<protein>
    <recommendedName>
        <fullName evidence="5">gamma-glutamyl-gamma-aminobutyrate hydrolase</fullName>
        <ecNumber evidence="5">3.5.1.94</ecNumber>
    </recommendedName>
</protein>
<dbReference type="RefSeq" id="WP_120639370.1">
    <property type="nucleotide sequence ID" value="NZ_RAQU01000106.1"/>
</dbReference>
<keyword evidence="8" id="KW-1185">Reference proteome</keyword>
<accession>A0A3A9JAJ5</accession>
<dbReference type="OrthoDB" id="9813383at2"/>
<comment type="catalytic activity">
    <reaction evidence="2">
        <text>4-(gamma-L-glutamylamino)butanoate + H2O = 4-aminobutanoate + L-glutamate</text>
        <dbReference type="Rhea" id="RHEA:19737"/>
        <dbReference type="ChEBI" id="CHEBI:15377"/>
        <dbReference type="ChEBI" id="CHEBI:29985"/>
        <dbReference type="ChEBI" id="CHEBI:58800"/>
        <dbReference type="ChEBI" id="CHEBI:59888"/>
        <dbReference type="EC" id="3.5.1.94"/>
    </reaction>
</comment>
<dbReference type="SUPFAM" id="SSF52317">
    <property type="entry name" value="Class I glutamine amidotransferase-like"/>
    <property type="match status" value="1"/>
</dbReference>
<dbReference type="PROSITE" id="PS51273">
    <property type="entry name" value="GATASE_TYPE_1"/>
    <property type="match status" value="1"/>
</dbReference>
<dbReference type="CDD" id="cd01745">
    <property type="entry name" value="GATase1_2"/>
    <property type="match status" value="1"/>
</dbReference>
<dbReference type="InterPro" id="IPR011697">
    <property type="entry name" value="Peptidase_C26"/>
</dbReference>
<evidence type="ECO:0000256" key="3">
    <source>
        <dbReference type="ARBA" id="ARBA00055068"/>
    </source>
</evidence>
<evidence type="ECO:0000256" key="2">
    <source>
        <dbReference type="ARBA" id="ARBA00052718"/>
    </source>
</evidence>
<dbReference type="Proteomes" id="UP000274097">
    <property type="component" value="Unassembled WGS sequence"/>
</dbReference>
<dbReference type="FunFam" id="3.40.50.880:FF:000030">
    <property type="entry name" value="Gamma-glutamyl-gamma-aminobutyrate hydrolase PuuD"/>
    <property type="match status" value="1"/>
</dbReference>
<evidence type="ECO:0000256" key="5">
    <source>
        <dbReference type="ARBA" id="ARBA00066788"/>
    </source>
</evidence>
<dbReference type="InterPro" id="IPR029062">
    <property type="entry name" value="Class_I_gatase-like"/>
</dbReference>
<name>A0A3A9JAJ5_9PROT</name>
<sequence length="270" mass="28679">MRPLIGISCCVKAFGANAMPNHAASDHYIRVVLGPIGGVPVLIPAAGEAVVAELLPRLDGILLTGSRSNVQPLLYQGPPHLEGTPEDAERDATTLPLIRAALAAGVPLLAICRGFQELNVALGGTLDQRIQDLPGRMDHSTPVDQVLPKVRTGKAHAVRVAEDGTLARFWSGLDWSPAAVPVNSLHNQGVCRAAPRLLPEAWAPDGTVEAARVQGTDAFAFGVQWHPEYDWKTDALSRRLFEVFGAAAADRALRRENAAEAVQLPAVAAE</sequence>
<gene>
    <name evidence="6" type="ORF">D6Z83_16430</name>
    <name evidence="7" type="ORF">EBE87_01330</name>
</gene>
<reference evidence="6 9" key="1">
    <citation type="submission" date="2018-09" db="EMBL/GenBank/DDBJ databases">
        <title>Roseomonas sp. nov., isolated from feces of Tibetan antelopes in the Qinghai-Tibet plateau, China.</title>
        <authorList>
            <person name="Tian Z."/>
        </authorList>
    </citation>
    <scope>NUCLEOTIDE SEQUENCE [LARGE SCALE GENOMIC DNA]</scope>
    <source>
        <strain evidence="7 8">Z23</strain>
        <strain evidence="6 9">Z24</strain>
    </source>
</reference>
<comment type="pathway">
    <text evidence="4">Amine and polyamine degradation; putrescine degradation; 4-aminobutanoate from putrescine: step 4/4.</text>
</comment>
<dbReference type="PANTHER" id="PTHR43235">
    <property type="entry name" value="GLUTAMINE AMIDOTRANSFERASE PB2B2.05-RELATED"/>
    <property type="match status" value="1"/>
</dbReference>
<dbReference type="InParanoid" id="A0A3A9JAJ5"/>